<accession>A0AAQ4RXH0</accession>
<keyword evidence="4 15" id="KW-0138">CF(0)</keyword>
<evidence type="ECO:0000256" key="9">
    <source>
        <dbReference type="ARBA" id="ARBA00023128"/>
    </source>
</evidence>
<comment type="subcellular location">
    <subcellularLocation>
        <location evidence="1 15">Mitochondrion inner membrane</location>
    </subcellularLocation>
</comment>
<sequence length="70" mass="8162">KTRCHVSKTTETARYSALIAGIIYGKRRYDNLKPIAAEERRVEEAEKKVRDEQERIAKELREASEDTILK</sequence>
<dbReference type="PANTHER" id="PTHR12427">
    <property type="entry name" value="ATP SYNTHASE E CHAIN, MITOCHONDRIAL"/>
    <property type="match status" value="1"/>
</dbReference>
<reference evidence="17" key="2">
    <citation type="submission" date="2025-08" db="UniProtKB">
        <authorList>
            <consortium name="Ensembl"/>
        </authorList>
    </citation>
    <scope>IDENTIFICATION</scope>
</reference>
<dbReference type="GO" id="GO:0005743">
    <property type="term" value="C:mitochondrial inner membrane"/>
    <property type="evidence" value="ECO:0007669"/>
    <property type="project" value="UniProtKB-SubCell"/>
</dbReference>
<evidence type="ECO:0000313" key="18">
    <source>
        <dbReference type="Proteomes" id="UP000007635"/>
    </source>
</evidence>
<dbReference type="Pfam" id="PF05680">
    <property type="entry name" value="ATP-synt_E"/>
    <property type="match status" value="1"/>
</dbReference>
<evidence type="ECO:0000256" key="1">
    <source>
        <dbReference type="ARBA" id="ARBA00004273"/>
    </source>
</evidence>
<evidence type="ECO:0000256" key="14">
    <source>
        <dbReference type="ARBA" id="ARBA00074682"/>
    </source>
</evidence>
<evidence type="ECO:0000256" key="11">
    <source>
        <dbReference type="ARBA" id="ARBA00023310"/>
    </source>
</evidence>
<dbReference type="InterPro" id="IPR008386">
    <property type="entry name" value="ATP_synth_F0_esu_mt"/>
</dbReference>
<keyword evidence="11 15" id="KW-0066">ATP synthesis</keyword>
<reference evidence="17" key="3">
    <citation type="submission" date="2025-09" db="UniProtKB">
        <authorList>
            <consortium name="Ensembl"/>
        </authorList>
    </citation>
    <scope>IDENTIFICATION</scope>
</reference>
<keyword evidence="18" id="KW-1185">Reference proteome</keyword>
<proteinExistence type="inferred from homology"/>
<dbReference type="PANTHER" id="PTHR12427:SF1">
    <property type="entry name" value="ATP SYNTHASE SUBUNIT E, MITOCHONDRIAL"/>
    <property type="match status" value="1"/>
</dbReference>
<evidence type="ECO:0000256" key="8">
    <source>
        <dbReference type="ARBA" id="ARBA00023065"/>
    </source>
</evidence>
<name>A0AAQ4RXH0_GASAC</name>
<dbReference type="Ensembl" id="ENSGACT00000053480.1">
    <property type="protein sequence ID" value="ENSGACP00000067700.1"/>
    <property type="gene ID" value="ENSGACG00000032583.1"/>
</dbReference>
<dbReference type="GeneTree" id="ENSGT00390000005102"/>
<evidence type="ECO:0000256" key="7">
    <source>
        <dbReference type="ARBA" id="ARBA00022990"/>
    </source>
</evidence>
<comment type="similarity">
    <text evidence="2 15">Belongs to the ATPase e subunit family.</text>
</comment>
<evidence type="ECO:0000256" key="3">
    <source>
        <dbReference type="ARBA" id="ARBA00022448"/>
    </source>
</evidence>
<dbReference type="GO" id="GO:0045259">
    <property type="term" value="C:proton-transporting ATP synthase complex"/>
    <property type="evidence" value="ECO:0007669"/>
    <property type="project" value="UniProtKB-UniRule"/>
</dbReference>
<evidence type="ECO:0000256" key="12">
    <source>
        <dbReference type="ARBA" id="ARBA00057306"/>
    </source>
</evidence>
<keyword evidence="16" id="KW-0175">Coiled coil</keyword>
<keyword evidence="6 15" id="KW-0999">Mitochondrion inner membrane</keyword>
<keyword evidence="10" id="KW-0472">Membrane</keyword>
<organism evidence="17 18">
    <name type="scientific">Gasterosteus aculeatus aculeatus</name>
    <name type="common">three-spined stickleback</name>
    <dbReference type="NCBI Taxonomy" id="481459"/>
    <lineage>
        <taxon>Eukaryota</taxon>
        <taxon>Metazoa</taxon>
        <taxon>Chordata</taxon>
        <taxon>Craniata</taxon>
        <taxon>Vertebrata</taxon>
        <taxon>Euteleostomi</taxon>
        <taxon>Actinopterygii</taxon>
        <taxon>Neopterygii</taxon>
        <taxon>Teleostei</taxon>
        <taxon>Neoteleostei</taxon>
        <taxon>Acanthomorphata</taxon>
        <taxon>Eupercaria</taxon>
        <taxon>Perciformes</taxon>
        <taxon>Cottioidei</taxon>
        <taxon>Gasterosteales</taxon>
        <taxon>Gasterosteidae</taxon>
        <taxon>Gasterosteus</taxon>
    </lineage>
</organism>
<evidence type="ECO:0000256" key="4">
    <source>
        <dbReference type="ARBA" id="ARBA00022547"/>
    </source>
</evidence>
<evidence type="ECO:0000256" key="15">
    <source>
        <dbReference type="RuleBase" id="RU367005"/>
    </source>
</evidence>
<dbReference type="AlphaFoldDB" id="A0AAQ4RXH0"/>
<comment type="function">
    <text evidence="12 15">Subunit e, of the mitochondrial membrane ATP synthase complex (F(1)F(0) ATP synthase or Complex V) that produces ATP from ADP in the presence of a proton gradient across the membrane which is generated by electron transport complexes of the respiratory chain. ATP synthase complex consist of a soluble F(1) head domain - the catalytic core - and a membrane F(1) domain - the membrane proton channel. These two domains are linked by a central stalk rotating inside the F(1) region and a stationary peripheral stalk. During catalysis, ATP synthesis in the catalytic domain of F(1) is coupled via a rotary mechanism of the central stalk subunits to proton translocation. In vivo, can only synthesize ATP although its ATP hydrolase activity can be activated artificially in vitro. Part of the complex F(0) domain.</text>
</comment>
<dbReference type="GO" id="GO:0015986">
    <property type="term" value="P:proton motive force-driven ATP synthesis"/>
    <property type="evidence" value="ECO:0007669"/>
    <property type="project" value="InterPro"/>
</dbReference>
<reference evidence="17 18" key="1">
    <citation type="journal article" date="2021" name="G3 (Bethesda)">
        <title>Improved contiguity of the threespine stickleback genome using long-read sequencing.</title>
        <authorList>
            <person name="Nath S."/>
            <person name="Shaw D.E."/>
            <person name="White M.A."/>
        </authorList>
    </citation>
    <scope>NUCLEOTIDE SEQUENCE [LARGE SCALE GENOMIC DNA]</scope>
    <source>
        <strain evidence="17 18">Lake Benthic</strain>
    </source>
</reference>
<evidence type="ECO:0000256" key="16">
    <source>
        <dbReference type="SAM" id="Coils"/>
    </source>
</evidence>
<comment type="subunit">
    <text evidence="13">Component of the ATP synthase complex composed at least of ATP5F1A/subunit alpha, ATP5F1B/subunit beta, ATP5MC1/subunit c (homooctomer), MT-ATP6/subunit a, MT-ATP8/subunit 8, ATP5ME/subunit e, ATP5MF/subunit f, ATP5MG/subunit g, ATP5MK/subunit k, ATP5MJ/subunit j, ATP5F1C/subunit gamma, ATP5F1D/subunit delta, ATP5F1E/subunit epsilon, ATP5PF/subunit F6, ATP5PB/subunit b, ATP5PD/subunit d, ATP5PO/subunit OSCP. ATP synthase complex consists of a soluble F(1) head domain (subunits alpha(3) and beta(3)) - the catalytic core - and a membrane F(0) domain - the membrane proton channel (subunits c, a, 8, e, f, g, k and j). These two domains are linked by a central stalk (subunits gamma, delta, and epsilon) rotating inside the F1 region and a stationary peripheral stalk (subunits F6, b, d, and OSCP).</text>
</comment>
<keyword evidence="8 15" id="KW-0406">Ion transport</keyword>
<evidence type="ECO:0000313" key="17">
    <source>
        <dbReference type="Ensembl" id="ENSGACP00000067700.1"/>
    </source>
</evidence>
<dbReference type="Proteomes" id="UP000007635">
    <property type="component" value="Chromosome XIII"/>
</dbReference>
<dbReference type="GO" id="GO:0015078">
    <property type="term" value="F:proton transmembrane transporter activity"/>
    <property type="evidence" value="ECO:0007669"/>
    <property type="project" value="InterPro"/>
</dbReference>
<feature type="coiled-coil region" evidence="16">
    <location>
        <begin position="35"/>
        <end position="66"/>
    </location>
</feature>
<keyword evidence="5 15" id="KW-0375">Hydrogen ion transport</keyword>
<keyword evidence="3 15" id="KW-0813">Transport</keyword>
<protein>
    <recommendedName>
        <fullName evidence="14 15">ATP synthase F(0) complex subunit e, mitochondrial</fullName>
    </recommendedName>
</protein>
<evidence type="ECO:0000256" key="13">
    <source>
        <dbReference type="ARBA" id="ARBA00064647"/>
    </source>
</evidence>
<evidence type="ECO:0000256" key="2">
    <source>
        <dbReference type="ARBA" id="ARBA00007333"/>
    </source>
</evidence>
<comment type="subunit">
    <text evidence="15">F-type ATPases have 2 components, CF(1) - the catalytic core - and CF(0) - the membrane proton channel. CF(1) and CF(0) have multiple subunits.</text>
</comment>
<evidence type="ECO:0000256" key="5">
    <source>
        <dbReference type="ARBA" id="ARBA00022781"/>
    </source>
</evidence>
<evidence type="ECO:0000256" key="10">
    <source>
        <dbReference type="ARBA" id="ARBA00023136"/>
    </source>
</evidence>
<evidence type="ECO:0000256" key="6">
    <source>
        <dbReference type="ARBA" id="ARBA00022792"/>
    </source>
</evidence>
<keyword evidence="9 15" id="KW-0496">Mitochondrion</keyword>
<keyword evidence="7" id="KW-0007">Acetylation</keyword>